<dbReference type="EMBL" id="LCWV01000012">
    <property type="protein sequence ID" value="PWI69521.1"/>
    <property type="molecule type" value="Genomic_DNA"/>
</dbReference>
<feature type="region of interest" description="Disordered" evidence="1">
    <location>
        <begin position="481"/>
        <end position="534"/>
    </location>
</feature>
<protein>
    <submittedName>
        <fullName evidence="2">Uncharacterized protein</fullName>
    </submittedName>
</protein>
<dbReference type="GO" id="GO:0032543">
    <property type="term" value="P:mitochondrial translation"/>
    <property type="evidence" value="ECO:0007669"/>
    <property type="project" value="InterPro"/>
</dbReference>
<sequence length="754" mass="85718">MQSTVTAPAPVEEWSWRQYDSAHGGEHAETNSEESEQSRYAPIQARLAQEEQQREVNEDTILWHNESLAGWQTRGKGYAICPYISRLRHLAKVAEDVKTSRRARLAAERLHTSAQESCAEMYPRLCHKTKVRIGCYGDPEAVEATVFMSLYSASYYGGHQGGDYIFRHLPDEPEDDTEPTSLSLSEELESVRFTLNVNDEEAGLKRSFVYCGQVPRPPREYLERLKVVSRDIMQLLSGIFSEFPDVTSAQMEIFQPGRRVSGPVFGKLCSAYRSVIQTADRKAVERVRGKLRDCPRVLEFAHLLHKLSAAEMPQVTYYMWPLIKALEEATGWTFFEMIDAADLEAARKATRLLLHEKRLERIFLFQTREDENTSDIHKFYTDDVFRNAPNHPDCIYTRLDVREALELFDGLRRDIDADPRVADFSDFELSDAEPEAAQACPIVARSAKDTKSEQDDPEAHPPSAVMASLFSLRGLFTRRAAPAATQPTTCTTATRPRLFSTTPSAAARVPPKPAGGSKPARKNRQAPRSENHQRIKILKQNMFSPAPPPLRMARQRYLRHWTIHRAWQLFRRQQHEALDRERHRMHAGMFNACEELRRTVGPEGRGEGYLYRVAMEKKGVYGVDSVPIEYARFQTDTPAKEAWNHDWKSICVSPPPPSVEGKRQIDNSNDSVSCLIYGIPASATRKCPTPSRFVSETSLTIYGTLLFSREPWNHTNPSRPFPMPRGQASNLRKRGTKIAHNDVQNTSGKRLGQK</sequence>
<dbReference type="InterPro" id="IPR042831">
    <property type="entry name" value="Ribosomal_mL40_fung"/>
</dbReference>
<dbReference type="PANTHER" id="PTHR39150">
    <property type="entry name" value="54S RIBOSOMAL PROTEIN L28, MITOCHONDRIAL"/>
    <property type="match status" value="1"/>
</dbReference>
<dbReference type="GO" id="GO:0003735">
    <property type="term" value="F:structural constituent of ribosome"/>
    <property type="evidence" value="ECO:0007669"/>
    <property type="project" value="InterPro"/>
</dbReference>
<feature type="region of interest" description="Disordered" evidence="1">
    <location>
        <begin position="1"/>
        <end position="40"/>
    </location>
</feature>
<proteinExistence type="predicted"/>
<accession>A0A2U3E4S8</accession>
<comment type="caution">
    <text evidence="2">The sequence shown here is derived from an EMBL/GenBank/DDBJ whole genome shotgun (WGS) entry which is preliminary data.</text>
</comment>
<organism evidence="2 3">
    <name type="scientific">Purpureocillium lilacinum</name>
    <name type="common">Paecilomyces lilacinus</name>
    <dbReference type="NCBI Taxonomy" id="33203"/>
    <lineage>
        <taxon>Eukaryota</taxon>
        <taxon>Fungi</taxon>
        <taxon>Dikarya</taxon>
        <taxon>Ascomycota</taxon>
        <taxon>Pezizomycotina</taxon>
        <taxon>Sordariomycetes</taxon>
        <taxon>Hypocreomycetidae</taxon>
        <taxon>Hypocreales</taxon>
        <taxon>Ophiocordycipitaceae</taxon>
        <taxon>Purpureocillium</taxon>
    </lineage>
</organism>
<evidence type="ECO:0000313" key="3">
    <source>
        <dbReference type="Proteomes" id="UP000245956"/>
    </source>
</evidence>
<name>A0A2U3E4S8_PURLI</name>
<feature type="region of interest" description="Disordered" evidence="1">
    <location>
        <begin position="713"/>
        <end position="754"/>
    </location>
</feature>
<dbReference type="AlphaFoldDB" id="A0A2U3E4S8"/>
<dbReference type="Gene3D" id="6.10.250.3440">
    <property type="match status" value="1"/>
</dbReference>
<dbReference type="Proteomes" id="UP000245956">
    <property type="component" value="Unassembled WGS sequence"/>
</dbReference>
<gene>
    <name evidence="2" type="ORF">PCL_01168</name>
</gene>
<dbReference type="GO" id="GO:0005739">
    <property type="term" value="C:mitochondrion"/>
    <property type="evidence" value="ECO:0007669"/>
    <property type="project" value="GOC"/>
</dbReference>
<evidence type="ECO:0000313" key="2">
    <source>
        <dbReference type="EMBL" id="PWI69521.1"/>
    </source>
</evidence>
<evidence type="ECO:0000256" key="1">
    <source>
        <dbReference type="SAM" id="MobiDB-lite"/>
    </source>
</evidence>
<feature type="compositionally biased region" description="Low complexity" evidence="1">
    <location>
        <begin position="481"/>
        <end position="497"/>
    </location>
</feature>
<dbReference type="PANTHER" id="PTHR39150:SF1">
    <property type="entry name" value="LARGE RIBOSOMAL SUBUNIT PROTEIN ML40"/>
    <property type="match status" value="1"/>
</dbReference>
<reference evidence="2 3" key="1">
    <citation type="journal article" date="2016" name="Front. Microbiol.">
        <title>Genome and transcriptome sequences reveal the specific parasitism of the nematophagous Purpureocillium lilacinum 36-1.</title>
        <authorList>
            <person name="Xie J."/>
            <person name="Li S."/>
            <person name="Mo C."/>
            <person name="Xiao X."/>
            <person name="Peng D."/>
            <person name="Wang G."/>
            <person name="Xiao Y."/>
        </authorList>
    </citation>
    <scope>NUCLEOTIDE SEQUENCE [LARGE SCALE GENOMIC DNA]</scope>
    <source>
        <strain evidence="2 3">36-1</strain>
    </source>
</reference>